<name>A0A4Z2ENN3_9TELE</name>
<proteinExistence type="predicted"/>
<dbReference type="EMBL" id="SRLO01004514">
    <property type="protein sequence ID" value="TNN30408.1"/>
    <property type="molecule type" value="Genomic_DNA"/>
</dbReference>
<reference evidence="1 2" key="1">
    <citation type="submission" date="2019-03" db="EMBL/GenBank/DDBJ databases">
        <title>First draft genome of Liparis tanakae, snailfish: a comprehensive survey of snailfish specific genes.</title>
        <authorList>
            <person name="Kim W."/>
            <person name="Song I."/>
            <person name="Jeong J.-H."/>
            <person name="Kim D."/>
            <person name="Kim S."/>
            <person name="Ryu S."/>
            <person name="Song J.Y."/>
            <person name="Lee S.K."/>
        </authorList>
    </citation>
    <scope>NUCLEOTIDE SEQUENCE [LARGE SCALE GENOMIC DNA]</scope>
    <source>
        <tissue evidence="1">Muscle</tissue>
    </source>
</reference>
<keyword evidence="2" id="KW-1185">Reference proteome</keyword>
<accession>A0A4Z2ENN3</accession>
<dbReference type="Proteomes" id="UP000314294">
    <property type="component" value="Unassembled WGS sequence"/>
</dbReference>
<gene>
    <name evidence="1" type="ORF">EYF80_059440</name>
</gene>
<dbReference type="AlphaFoldDB" id="A0A4Z2ENN3"/>
<sequence>MKREDEELWALTQVNNGRIPLHERLGDRGHCSYRKGSAVFAIRTFTGLGDTSVLEDGRTLSRACGPVDLWTWACGPGPVDL</sequence>
<evidence type="ECO:0000313" key="2">
    <source>
        <dbReference type="Proteomes" id="UP000314294"/>
    </source>
</evidence>
<organism evidence="1 2">
    <name type="scientific">Liparis tanakae</name>
    <name type="common">Tanaka's snailfish</name>
    <dbReference type="NCBI Taxonomy" id="230148"/>
    <lineage>
        <taxon>Eukaryota</taxon>
        <taxon>Metazoa</taxon>
        <taxon>Chordata</taxon>
        <taxon>Craniata</taxon>
        <taxon>Vertebrata</taxon>
        <taxon>Euteleostomi</taxon>
        <taxon>Actinopterygii</taxon>
        <taxon>Neopterygii</taxon>
        <taxon>Teleostei</taxon>
        <taxon>Neoteleostei</taxon>
        <taxon>Acanthomorphata</taxon>
        <taxon>Eupercaria</taxon>
        <taxon>Perciformes</taxon>
        <taxon>Cottioidei</taxon>
        <taxon>Cottales</taxon>
        <taxon>Liparidae</taxon>
        <taxon>Liparis</taxon>
    </lineage>
</organism>
<protein>
    <submittedName>
        <fullName evidence="1">Uncharacterized protein</fullName>
    </submittedName>
</protein>
<comment type="caution">
    <text evidence="1">The sequence shown here is derived from an EMBL/GenBank/DDBJ whole genome shotgun (WGS) entry which is preliminary data.</text>
</comment>
<evidence type="ECO:0000313" key="1">
    <source>
        <dbReference type="EMBL" id="TNN30408.1"/>
    </source>
</evidence>